<organism evidence="1 2">
    <name type="scientific">Methanosphaera stadtmanae</name>
    <dbReference type="NCBI Taxonomy" id="2317"/>
    <lineage>
        <taxon>Archaea</taxon>
        <taxon>Methanobacteriati</taxon>
        <taxon>Methanobacteriota</taxon>
        <taxon>Methanomada group</taxon>
        <taxon>Methanobacteria</taxon>
        <taxon>Methanobacteriales</taxon>
        <taxon>Methanobacteriaceae</taxon>
        <taxon>Methanosphaera</taxon>
    </lineage>
</organism>
<dbReference type="Proteomes" id="UP000248557">
    <property type="component" value="Unassembled WGS sequence"/>
</dbReference>
<proteinExistence type="predicted"/>
<gene>
    <name evidence="1" type="ORF">CA615_03455</name>
</gene>
<dbReference type="Gene3D" id="1.20.120.330">
    <property type="entry name" value="Nucleotidyltransferases domain 2"/>
    <property type="match status" value="1"/>
</dbReference>
<protein>
    <submittedName>
        <fullName evidence="1">Uncharacterized protein</fullName>
    </submittedName>
</protein>
<reference evidence="1 2" key="1">
    <citation type="submission" date="2017-05" db="EMBL/GenBank/DDBJ databases">
        <title>Host range expansion of the Methanosphaera genus to humans and monogastric animals involves recent and extensive reduction in genome content.</title>
        <authorList>
            <person name="Hoedt E.C."/>
            <person name="Volmer J.G."/>
            <person name="Parks D.H."/>
            <person name="Rosewarne C.P."/>
            <person name="Denman S.E."/>
            <person name="Mcsweeney C.S."/>
            <person name="O Cuiv P."/>
            <person name="Hugenholtz P."/>
            <person name="Tyson G.W."/>
            <person name="Morrison M."/>
        </authorList>
    </citation>
    <scope>NUCLEOTIDE SEQUENCE [LARGE SCALE GENOMIC DNA]</scope>
    <source>
        <strain evidence="1 2">PA5</strain>
    </source>
</reference>
<dbReference type="EMBL" id="NGJK01000032">
    <property type="protein sequence ID" value="RAP03244.1"/>
    <property type="molecule type" value="Genomic_DNA"/>
</dbReference>
<name>A0A328Q2F9_9EURY</name>
<comment type="caution">
    <text evidence="1">The sequence shown here is derived from an EMBL/GenBank/DDBJ whole genome shotgun (WGS) entry which is preliminary data.</text>
</comment>
<dbReference type="OMA" id="YSNREEY"/>
<accession>A0A328Q2F9</accession>
<dbReference type="GeneID" id="3855369"/>
<dbReference type="AlphaFoldDB" id="A0A328Q2F9"/>
<sequence>MGFDWKKYHEVGEHLKNYSEDEAYQRAAISRYYYAYFNIIRRYFEKKHYEIHSKYVHQKLIDELKNSLDDNEYQLSDYLKRFRGYRNNADYDDKFKARNIQKTQKLIKDMDKILSKLQ</sequence>
<evidence type="ECO:0000313" key="2">
    <source>
        <dbReference type="Proteomes" id="UP000248557"/>
    </source>
</evidence>
<evidence type="ECO:0000313" key="1">
    <source>
        <dbReference type="EMBL" id="RAP03244.1"/>
    </source>
</evidence>
<dbReference type="RefSeq" id="WP_011406309.1">
    <property type="nucleotide sequence ID" value="NZ_CATZNA010000038.1"/>
</dbReference>